<feature type="transmembrane region" description="Helical" evidence="7">
    <location>
        <begin position="95"/>
        <end position="118"/>
    </location>
</feature>
<evidence type="ECO:0000256" key="7">
    <source>
        <dbReference type="RuleBase" id="RU363032"/>
    </source>
</evidence>
<organism evidence="9 10">
    <name type="scientific">Anoxybacter fermentans</name>
    <dbReference type="NCBI Taxonomy" id="1323375"/>
    <lineage>
        <taxon>Bacteria</taxon>
        <taxon>Bacillati</taxon>
        <taxon>Bacillota</taxon>
        <taxon>Clostridia</taxon>
        <taxon>Halanaerobiales</taxon>
        <taxon>Anoxybacter</taxon>
    </lineage>
</organism>
<comment type="similarity">
    <text evidence="7">Belongs to the binding-protein-dependent transport system permease family.</text>
</comment>
<dbReference type="Gene3D" id="1.10.3720.10">
    <property type="entry name" value="MetI-like"/>
    <property type="match status" value="1"/>
</dbReference>
<keyword evidence="2 7" id="KW-0813">Transport</keyword>
<dbReference type="InterPro" id="IPR035906">
    <property type="entry name" value="MetI-like_sf"/>
</dbReference>
<dbReference type="PANTHER" id="PTHR43163:SF6">
    <property type="entry name" value="DIPEPTIDE TRANSPORT SYSTEM PERMEASE PROTEIN DPPB-RELATED"/>
    <property type="match status" value="1"/>
</dbReference>
<evidence type="ECO:0000259" key="8">
    <source>
        <dbReference type="PROSITE" id="PS50928"/>
    </source>
</evidence>
<keyword evidence="5 7" id="KW-1133">Transmembrane helix</keyword>
<gene>
    <name evidence="9" type="ORF">BBF96_10050</name>
</gene>
<name>A0A3S9SZH6_9FIRM</name>
<dbReference type="AlphaFoldDB" id="A0A3S9SZH6"/>
<dbReference type="InterPro" id="IPR045621">
    <property type="entry name" value="BPD_transp_1_N"/>
</dbReference>
<evidence type="ECO:0000256" key="5">
    <source>
        <dbReference type="ARBA" id="ARBA00022989"/>
    </source>
</evidence>
<evidence type="ECO:0000256" key="1">
    <source>
        <dbReference type="ARBA" id="ARBA00004651"/>
    </source>
</evidence>
<feature type="transmembrane region" description="Helical" evidence="7">
    <location>
        <begin position="130"/>
        <end position="161"/>
    </location>
</feature>
<keyword evidence="6 7" id="KW-0472">Membrane</keyword>
<comment type="subcellular location">
    <subcellularLocation>
        <location evidence="1 7">Cell membrane</location>
        <topology evidence="1 7">Multi-pass membrane protein</topology>
    </subcellularLocation>
</comment>
<feature type="transmembrane region" description="Helical" evidence="7">
    <location>
        <begin position="284"/>
        <end position="310"/>
    </location>
</feature>
<dbReference type="Proteomes" id="UP000267250">
    <property type="component" value="Chromosome"/>
</dbReference>
<evidence type="ECO:0000256" key="3">
    <source>
        <dbReference type="ARBA" id="ARBA00022475"/>
    </source>
</evidence>
<feature type="transmembrane region" description="Helical" evidence="7">
    <location>
        <begin position="181"/>
        <end position="199"/>
    </location>
</feature>
<evidence type="ECO:0000256" key="6">
    <source>
        <dbReference type="ARBA" id="ARBA00023136"/>
    </source>
</evidence>
<feature type="transmembrane region" description="Helical" evidence="7">
    <location>
        <begin position="239"/>
        <end position="264"/>
    </location>
</feature>
<feature type="transmembrane region" description="Helical" evidence="7">
    <location>
        <begin position="12"/>
        <end position="30"/>
    </location>
</feature>
<sequence length="317" mass="35641">MRTYIIKRLISMIPIFLGITLISFSIIHLAPGDPTTMMMSPKFKPSDLARIRANLGLDDPLPVQYIKWVTSMLRFDFGNSFISGRLVSEILLEKIPVTLLLTGTGMLVAVIISVFLGIISATRQYSLIDYVVSIFAFAGLSIPVFWFGLMLILVFSVKLGWLPATGMYNLRAEHVTLWDRISHMILPVICIAAPSMASWTRYMRSSMLEVIREDYIRTARSKGLREQVVIYKHALKNALIPMVTLLGLSLPFLISGAFITERIFGWPGMGRTGIDAVWQRDYPIIMAINTITAILVLVCNFLTDLAYAAIDPRIKYN</sequence>
<dbReference type="OrthoDB" id="9773221at2"/>
<dbReference type="InterPro" id="IPR000515">
    <property type="entry name" value="MetI-like"/>
</dbReference>
<dbReference type="EMBL" id="CP016379">
    <property type="protein sequence ID" value="AZR73694.1"/>
    <property type="molecule type" value="Genomic_DNA"/>
</dbReference>
<keyword evidence="3" id="KW-1003">Cell membrane</keyword>
<accession>A0A3S9SZH6</accession>
<evidence type="ECO:0000256" key="2">
    <source>
        <dbReference type="ARBA" id="ARBA00022448"/>
    </source>
</evidence>
<evidence type="ECO:0000256" key="4">
    <source>
        <dbReference type="ARBA" id="ARBA00022692"/>
    </source>
</evidence>
<dbReference type="SUPFAM" id="SSF161098">
    <property type="entry name" value="MetI-like"/>
    <property type="match status" value="1"/>
</dbReference>
<proteinExistence type="inferred from homology"/>
<dbReference type="RefSeq" id="WP_127017041.1">
    <property type="nucleotide sequence ID" value="NZ_CP016379.1"/>
</dbReference>
<dbReference type="Pfam" id="PF00528">
    <property type="entry name" value="BPD_transp_1"/>
    <property type="match status" value="1"/>
</dbReference>
<dbReference type="GO" id="GO:0005886">
    <property type="term" value="C:plasma membrane"/>
    <property type="evidence" value="ECO:0007669"/>
    <property type="project" value="UniProtKB-SubCell"/>
</dbReference>
<dbReference type="PROSITE" id="PS50928">
    <property type="entry name" value="ABC_TM1"/>
    <property type="match status" value="1"/>
</dbReference>
<dbReference type="Pfam" id="PF19300">
    <property type="entry name" value="BPD_transp_1_N"/>
    <property type="match status" value="1"/>
</dbReference>
<dbReference type="PANTHER" id="PTHR43163">
    <property type="entry name" value="DIPEPTIDE TRANSPORT SYSTEM PERMEASE PROTEIN DPPB-RELATED"/>
    <property type="match status" value="1"/>
</dbReference>
<dbReference type="CDD" id="cd06261">
    <property type="entry name" value="TM_PBP2"/>
    <property type="match status" value="1"/>
</dbReference>
<keyword evidence="4 7" id="KW-0812">Transmembrane</keyword>
<evidence type="ECO:0000313" key="10">
    <source>
        <dbReference type="Proteomes" id="UP000267250"/>
    </source>
</evidence>
<protein>
    <submittedName>
        <fullName evidence="9">Diguanylate cyclase</fullName>
    </submittedName>
</protein>
<reference evidence="9 10" key="1">
    <citation type="submission" date="2016-07" db="EMBL/GenBank/DDBJ databases">
        <title>Genome and transcriptome analysis of iron-reducing fermentative bacteria Anoxybacter fermentans.</title>
        <authorList>
            <person name="Zeng X."/>
            <person name="Shao Z."/>
        </authorList>
    </citation>
    <scope>NUCLEOTIDE SEQUENCE [LARGE SCALE GENOMIC DNA]</scope>
    <source>
        <strain evidence="9 10">DY22613</strain>
    </source>
</reference>
<dbReference type="GO" id="GO:0055085">
    <property type="term" value="P:transmembrane transport"/>
    <property type="evidence" value="ECO:0007669"/>
    <property type="project" value="InterPro"/>
</dbReference>
<evidence type="ECO:0000313" key="9">
    <source>
        <dbReference type="EMBL" id="AZR73694.1"/>
    </source>
</evidence>
<feature type="domain" description="ABC transmembrane type-1" evidence="8">
    <location>
        <begin position="95"/>
        <end position="303"/>
    </location>
</feature>
<dbReference type="KEGG" id="aft:BBF96_10050"/>
<keyword evidence="10" id="KW-1185">Reference proteome</keyword>